<proteinExistence type="predicted"/>
<dbReference type="SUPFAM" id="SSF56112">
    <property type="entry name" value="Protein kinase-like (PK-like)"/>
    <property type="match status" value="1"/>
</dbReference>
<evidence type="ECO:0000256" key="2">
    <source>
        <dbReference type="ARBA" id="ARBA00022741"/>
    </source>
</evidence>
<keyword evidence="1 9" id="KW-0808">Transferase</keyword>
<evidence type="ECO:0000256" key="1">
    <source>
        <dbReference type="ARBA" id="ARBA00022679"/>
    </source>
</evidence>
<evidence type="ECO:0000256" key="3">
    <source>
        <dbReference type="ARBA" id="ARBA00022777"/>
    </source>
</evidence>
<dbReference type="Proteomes" id="UP001324993">
    <property type="component" value="Chromosome"/>
</dbReference>
<dbReference type="RefSeq" id="WP_319833919.1">
    <property type="nucleotide sequence ID" value="NZ_CP138858.1"/>
</dbReference>
<keyword evidence="2" id="KW-0547">Nucleotide-binding</keyword>
<feature type="domain" description="Protein kinase" evidence="8">
    <location>
        <begin position="60"/>
        <end position="336"/>
    </location>
</feature>
<evidence type="ECO:0000313" key="9">
    <source>
        <dbReference type="EMBL" id="WPJ97068.1"/>
    </source>
</evidence>
<dbReference type="EC" id="2.7.11.1" evidence="9"/>
<dbReference type="SMART" id="SM00220">
    <property type="entry name" value="S_TKc"/>
    <property type="match status" value="1"/>
</dbReference>
<keyword evidence="3 9" id="KW-0418">Kinase</keyword>
<dbReference type="InterPro" id="IPR000719">
    <property type="entry name" value="Prot_kinase_dom"/>
</dbReference>
<gene>
    <name evidence="9" type="ORF">SH580_05030</name>
</gene>
<keyword evidence="4" id="KW-0067">ATP-binding</keyword>
<evidence type="ECO:0000256" key="7">
    <source>
        <dbReference type="SAM" id="Phobius"/>
    </source>
</evidence>
<evidence type="ECO:0000313" key="10">
    <source>
        <dbReference type="Proteomes" id="UP001324993"/>
    </source>
</evidence>
<evidence type="ECO:0000256" key="6">
    <source>
        <dbReference type="SAM" id="MobiDB-lite"/>
    </source>
</evidence>
<accession>A0ABZ0RNS7</accession>
<feature type="transmembrane region" description="Helical" evidence="7">
    <location>
        <begin position="363"/>
        <end position="385"/>
    </location>
</feature>
<evidence type="ECO:0000256" key="5">
    <source>
        <dbReference type="SAM" id="Coils"/>
    </source>
</evidence>
<evidence type="ECO:0000256" key="4">
    <source>
        <dbReference type="ARBA" id="ARBA00022840"/>
    </source>
</evidence>
<keyword evidence="7" id="KW-0812">Transmembrane</keyword>
<dbReference type="CDD" id="cd14014">
    <property type="entry name" value="STKc_PknB_like"/>
    <property type="match status" value="1"/>
</dbReference>
<evidence type="ECO:0000259" key="8">
    <source>
        <dbReference type="PROSITE" id="PS50011"/>
    </source>
</evidence>
<dbReference type="Pfam" id="PF00069">
    <property type="entry name" value="Pkinase"/>
    <property type="match status" value="1"/>
</dbReference>
<name>A0ABZ0RNS7_9BACT</name>
<feature type="region of interest" description="Disordered" evidence="6">
    <location>
        <begin position="1"/>
        <end position="21"/>
    </location>
</feature>
<keyword evidence="10" id="KW-1185">Reference proteome</keyword>
<dbReference type="EMBL" id="CP138858">
    <property type="protein sequence ID" value="WPJ97068.1"/>
    <property type="molecule type" value="Genomic_DNA"/>
</dbReference>
<feature type="coiled-coil region" evidence="5">
    <location>
        <begin position="391"/>
        <end position="436"/>
    </location>
</feature>
<keyword evidence="7" id="KW-1133">Transmembrane helix</keyword>
<keyword evidence="5" id="KW-0175">Coiled coil</keyword>
<keyword evidence="7" id="KW-0472">Membrane</keyword>
<dbReference type="PANTHER" id="PTHR43289">
    <property type="entry name" value="MITOGEN-ACTIVATED PROTEIN KINASE KINASE KINASE 20-RELATED"/>
    <property type="match status" value="1"/>
</dbReference>
<organism evidence="9 10">
    <name type="scientific">Coraliomargarita algicola</name>
    <dbReference type="NCBI Taxonomy" id="3092156"/>
    <lineage>
        <taxon>Bacteria</taxon>
        <taxon>Pseudomonadati</taxon>
        <taxon>Verrucomicrobiota</taxon>
        <taxon>Opitutia</taxon>
        <taxon>Puniceicoccales</taxon>
        <taxon>Coraliomargaritaceae</taxon>
        <taxon>Coraliomargarita</taxon>
    </lineage>
</organism>
<dbReference type="InterPro" id="IPR011009">
    <property type="entry name" value="Kinase-like_dom_sf"/>
</dbReference>
<dbReference type="Gene3D" id="1.10.510.10">
    <property type="entry name" value="Transferase(Phosphotransferase) domain 1"/>
    <property type="match status" value="1"/>
</dbReference>
<dbReference type="PANTHER" id="PTHR43289:SF34">
    <property type="entry name" value="SERINE_THREONINE-PROTEIN KINASE YBDM-RELATED"/>
    <property type="match status" value="1"/>
</dbReference>
<reference evidence="9 10" key="1">
    <citation type="submission" date="2023-11" db="EMBL/GenBank/DDBJ databases">
        <title>Coraliomargarita sp. nov., isolated from marine algae.</title>
        <authorList>
            <person name="Lee J.K."/>
            <person name="Baek J.H."/>
            <person name="Kim J.M."/>
            <person name="Choi D.G."/>
            <person name="Jeon C.O."/>
        </authorList>
    </citation>
    <scope>NUCLEOTIDE SEQUENCE [LARGE SCALE GENOMIC DNA]</scope>
    <source>
        <strain evidence="9 10">J2-16</strain>
    </source>
</reference>
<dbReference type="GO" id="GO:0004674">
    <property type="term" value="F:protein serine/threonine kinase activity"/>
    <property type="evidence" value="ECO:0007669"/>
    <property type="project" value="UniProtKB-EC"/>
</dbReference>
<sequence>MSSEDKKRKPASGGETDFSDNYVPDQRLSAIFSEAHDLELHGLEGLCPAYSELAAVEVRYRDESLIGEGSVKEVYRIYDEHLRRWVAMARLRPDRGPDFYDLFIREARLVATLTHPNIIKVQNMGVWDDGRPFFTMDLKGKTTFADTIQGTGSSHLHTQLQILGKVCDAIAYAHSRGVLHLDLKPDNIQVDDFGEVLVCDWGLGKLLEEAEFEEDGAEPPVHIWGDMTLTGQIKGSPGYMAPEQVVAGLPKDHRTDVYALGCLLHCMLTGQPPFIGEREIVLAKTVETQVPSLRLEFPERSIPAGLEAVVLKATAKDPAQRYQSVSELQQDIQNYLAGFATLAEQPGFFREARLFVARNRVPVAIVVVALLVIGVTSVLFVQGIARHKLAIAAERGRAEQLSSEVETLDSEYGSFVEQAQLAKQELAKQLALSARELRNLAIFDRPVATVRRTRFMVNTALQQDPDCIEAHAQHYATDCVELNYTAALKRRNEVRTVAPYGKYILFAQAFPDFNFSDKKRPSISQLVDFFEQARQIDNRLGAYFERVLAYDVVTRKRREGYEAVVEAYLQYRYGGPDHLTLSLDTESSSLSLWSDQLLRLNGQYGGGLLRFLTFSSLTLDFDGRFPLSDLNGLLIESLDLSQCQEAVLNKAVSLPALKTIVCRPEQFPETQLRRLIQANEAFKVVYQK</sequence>
<protein>
    <submittedName>
        <fullName evidence="9">Serine/threonine-protein kinase</fullName>
        <ecNumber evidence="9">2.7.11.1</ecNumber>
    </submittedName>
</protein>
<dbReference type="Gene3D" id="3.30.200.20">
    <property type="entry name" value="Phosphorylase Kinase, domain 1"/>
    <property type="match status" value="1"/>
</dbReference>
<dbReference type="PROSITE" id="PS50011">
    <property type="entry name" value="PROTEIN_KINASE_DOM"/>
    <property type="match status" value="1"/>
</dbReference>